<evidence type="ECO:0000313" key="2">
    <source>
        <dbReference type="EMBL" id="MDO1531619.1"/>
    </source>
</evidence>
<feature type="transmembrane region" description="Helical" evidence="1">
    <location>
        <begin position="137"/>
        <end position="154"/>
    </location>
</feature>
<gene>
    <name evidence="2" type="ORF">Q2T77_04905</name>
</gene>
<feature type="transmembrane region" description="Helical" evidence="1">
    <location>
        <begin position="23"/>
        <end position="41"/>
    </location>
</feature>
<feature type="transmembrane region" description="Helical" evidence="1">
    <location>
        <begin position="363"/>
        <end position="380"/>
    </location>
</feature>
<evidence type="ECO:0008006" key="4">
    <source>
        <dbReference type="Google" id="ProtNLM"/>
    </source>
</evidence>
<dbReference type="Proteomes" id="UP001169027">
    <property type="component" value="Unassembled WGS sequence"/>
</dbReference>
<name>A0ABT8S086_9BURK</name>
<organism evidence="2 3">
    <name type="scientific">Variovorax ginsengisoli</name>
    <dbReference type="NCBI Taxonomy" id="363844"/>
    <lineage>
        <taxon>Bacteria</taxon>
        <taxon>Pseudomonadati</taxon>
        <taxon>Pseudomonadota</taxon>
        <taxon>Betaproteobacteria</taxon>
        <taxon>Burkholderiales</taxon>
        <taxon>Comamonadaceae</taxon>
        <taxon>Variovorax</taxon>
    </lineage>
</organism>
<feature type="transmembrane region" description="Helical" evidence="1">
    <location>
        <begin position="77"/>
        <end position="97"/>
    </location>
</feature>
<feature type="transmembrane region" description="Helical" evidence="1">
    <location>
        <begin position="47"/>
        <end position="65"/>
    </location>
</feature>
<feature type="transmembrane region" description="Helical" evidence="1">
    <location>
        <begin position="392"/>
        <end position="409"/>
    </location>
</feature>
<keyword evidence="3" id="KW-1185">Reference proteome</keyword>
<feature type="transmembrane region" description="Helical" evidence="1">
    <location>
        <begin position="192"/>
        <end position="209"/>
    </location>
</feature>
<evidence type="ECO:0000256" key="1">
    <source>
        <dbReference type="SAM" id="Phobius"/>
    </source>
</evidence>
<proteinExistence type="predicted"/>
<feature type="transmembrane region" description="Helical" evidence="1">
    <location>
        <begin position="264"/>
        <end position="284"/>
    </location>
</feature>
<keyword evidence="1" id="KW-0812">Transmembrane</keyword>
<accession>A0ABT8S086</accession>
<comment type="caution">
    <text evidence="2">The sequence shown here is derived from an EMBL/GenBank/DDBJ whole genome shotgun (WGS) entry which is preliminary data.</text>
</comment>
<reference evidence="2" key="1">
    <citation type="submission" date="2023-06" db="EMBL/GenBank/DDBJ databases">
        <authorList>
            <person name="Jiang Y."/>
            <person name="Liu Q."/>
        </authorList>
    </citation>
    <scope>NUCLEOTIDE SEQUENCE</scope>
    <source>
        <strain evidence="2">CGMCC 1.12090</strain>
    </source>
</reference>
<keyword evidence="1" id="KW-1133">Transmembrane helix</keyword>
<dbReference type="EMBL" id="JAUKVY010000003">
    <property type="protein sequence ID" value="MDO1531619.1"/>
    <property type="molecule type" value="Genomic_DNA"/>
</dbReference>
<protein>
    <recommendedName>
        <fullName evidence="4">O-antigen ligase domain-containing protein</fullName>
    </recommendedName>
</protein>
<keyword evidence="1" id="KW-0472">Membrane</keyword>
<dbReference type="RefSeq" id="WP_301804754.1">
    <property type="nucleotide sequence ID" value="NZ_JAUJZH010000003.1"/>
</dbReference>
<evidence type="ECO:0000313" key="3">
    <source>
        <dbReference type="Proteomes" id="UP001169027"/>
    </source>
</evidence>
<sequence length="447" mass="48072">MSTTASISYAAARPASMTRAGKAFIAVFLIVVLEGAVRKWVASSATLPLLLARDLLAIYVIAYALRNGALRRQKAITQVLLAWSCLVIAWGLLQLVVGESSPPVLLIGLRFWLLYIWFGVAAAATMNEADYRAAMRVAAWSLLLMTPLVVLQHFSPPGARINSQIDGDESDVFLVIADVVRTTGTFSFTAGYATYLALMAPLVLAAAGARKRPGRQTLFAAALFAAFVVSSMVSGSRATVILSGLMVVGYFLARLWLAPGKGRAGAIVGVIAGMLLLAVLLYVFRGAIAITEQRFQEASEVETFWGRIFTIFIGQSAAFDDFTWIGYGIGLGSNLASYVRTGSTGVFALAEVESSRILLEGGLIGYVFTAIKVGVIVVGVRKAWRLSKRLHSAYPILLWALVSLALLTWSAIGQLTAHALFGLMLAFGLLVFRHPTVEFFPPRHSST</sequence>
<feature type="transmembrane region" description="Helical" evidence="1">
    <location>
        <begin position="103"/>
        <end position="125"/>
    </location>
</feature>
<feature type="transmembrane region" description="Helical" evidence="1">
    <location>
        <begin position="216"/>
        <end position="233"/>
    </location>
</feature>
<feature type="transmembrane region" description="Helical" evidence="1">
    <location>
        <begin position="415"/>
        <end position="432"/>
    </location>
</feature>